<organism evidence="3 4">
    <name type="scientific">Salarias fasciatus</name>
    <name type="common">Jewelled blenny</name>
    <name type="synonym">Blennius fasciatus</name>
    <dbReference type="NCBI Taxonomy" id="181472"/>
    <lineage>
        <taxon>Eukaryota</taxon>
        <taxon>Metazoa</taxon>
        <taxon>Chordata</taxon>
        <taxon>Craniata</taxon>
        <taxon>Vertebrata</taxon>
        <taxon>Euteleostomi</taxon>
        <taxon>Actinopterygii</taxon>
        <taxon>Neopterygii</taxon>
        <taxon>Teleostei</taxon>
        <taxon>Neoteleostei</taxon>
        <taxon>Acanthomorphata</taxon>
        <taxon>Ovalentaria</taxon>
        <taxon>Blenniimorphae</taxon>
        <taxon>Blenniiformes</taxon>
        <taxon>Blennioidei</taxon>
        <taxon>Blenniidae</taxon>
        <taxon>Salariinae</taxon>
        <taxon>Salarias</taxon>
    </lineage>
</organism>
<feature type="compositionally biased region" description="Polar residues" evidence="1">
    <location>
        <begin position="79"/>
        <end position="94"/>
    </location>
</feature>
<reference evidence="3" key="1">
    <citation type="submission" date="2025-08" db="UniProtKB">
        <authorList>
            <consortium name="Ensembl"/>
        </authorList>
    </citation>
    <scope>IDENTIFICATION</scope>
</reference>
<accession>A0A672I8G9</accession>
<dbReference type="AlphaFoldDB" id="A0A672I8G9"/>
<evidence type="ECO:0000256" key="2">
    <source>
        <dbReference type="SAM" id="SignalP"/>
    </source>
</evidence>
<reference evidence="3" key="2">
    <citation type="submission" date="2025-09" db="UniProtKB">
        <authorList>
            <consortium name="Ensembl"/>
        </authorList>
    </citation>
    <scope>IDENTIFICATION</scope>
</reference>
<keyword evidence="2" id="KW-0732">Signal</keyword>
<feature type="chain" id="PRO_5025605475" evidence="2">
    <location>
        <begin position="17"/>
        <end position="100"/>
    </location>
</feature>
<feature type="region of interest" description="Disordered" evidence="1">
    <location>
        <begin position="79"/>
        <end position="100"/>
    </location>
</feature>
<evidence type="ECO:0000313" key="4">
    <source>
        <dbReference type="Proteomes" id="UP000472267"/>
    </source>
</evidence>
<dbReference type="InParanoid" id="A0A672I8G9"/>
<proteinExistence type="predicted"/>
<dbReference type="PROSITE" id="PS51257">
    <property type="entry name" value="PROKAR_LIPOPROTEIN"/>
    <property type="match status" value="1"/>
</dbReference>
<keyword evidence="4" id="KW-1185">Reference proteome</keyword>
<protein>
    <submittedName>
        <fullName evidence="3">Uncharacterized protein</fullName>
    </submittedName>
</protein>
<feature type="signal peptide" evidence="2">
    <location>
        <begin position="1"/>
        <end position="16"/>
    </location>
</feature>
<dbReference type="Proteomes" id="UP000472267">
    <property type="component" value="Unassembled WGS sequence"/>
</dbReference>
<name>A0A672I8G9_SALFA</name>
<sequence>MVWSRLAAVLTVLTSCGRPDGSAVFRDRTGSRLDLDGPADGCVTDVLPGLSDIQEFYEATLLNSQKSCDQKLQETNSMASRWQQSLSAHNSTCSVDEVSA</sequence>
<evidence type="ECO:0000256" key="1">
    <source>
        <dbReference type="SAM" id="MobiDB-lite"/>
    </source>
</evidence>
<evidence type="ECO:0000313" key="3">
    <source>
        <dbReference type="Ensembl" id="ENSSFAP00005037933.1"/>
    </source>
</evidence>
<dbReference type="Ensembl" id="ENSSFAT00005039341.1">
    <property type="protein sequence ID" value="ENSSFAP00005037933.1"/>
    <property type="gene ID" value="ENSSFAG00005019068.1"/>
</dbReference>